<dbReference type="Gene3D" id="2.160.20.10">
    <property type="entry name" value="Single-stranded right-handed beta-helix, Pectin lyase-like"/>
    <property type="match status" value="1"/>
</dbReference>
<dbReference type="SUPFAM" id="SSF51126">
    <property type="entry name" value="Pectin lyase-like"/>
    <property type="match status" value="1"/>
</dbReference>
<name>A0A7W7WH33_9ACTN</name>
<dbReference type="PANTHER" id="PTHR40088">
    <property type="entry name" value="PECTATE LYASE (EUROFUNG)"/>
    <property type="match status" value="1"/>
</dbReference>
<dbReference type="InterPro" id="IPR007742">
    <property type="entry name" value="NosD_dom"/>
</dbReference>
<dbReference type="InterPro" id="IPR011050">
    <property type="entry name" value="Pectin_lyase_fold/virulence"/>
</dbReference>
<feature type="region of interest" description="Disordered" evidence="4">
    <location>
        <begin position="333"/>
        <end position="371"/>
    </location>
</feature>
<comment type="subcellular location">
    <subcellularLocation>
        <location evidence="1">Secreted</location>
    </subcellularLocation>
</comment>
<sequence length="756" mass="76796">MSLPALGAGTAVAASATLYVNKLNGNCSDAGTGTLEQPYCTVSAAAAKVEPGQTVLIGAGEYRESVTLTRSGTVEAPITFIGAGGPGAGYRAPQTEIGFWRFEGMPPAFTLSGVSHVRISGVELLGYHESVVIDGGTEVNLSGNLLTGLIGEDPRVRVTGAARNVTLARNASGERSGLVVLEPGVRDTVVSTNLIAAGGHPGIVADGAPGTVIVANTVDSHCEAAIRLTGASTGATVMNNVLTDSTDSTGSTCTDPGQRAGLWVDQEAKAGARVAYNLHDSGAGLPAYSWAGTVYDEVAQFAAASGQGAHDVIGAPNLPGSVGDTGERTSPAIDSADESAPGMSAVDVRGSSALDDPWVADTGTGSGRRDRGAEELVNFGSRYTPVGPVRVLDTREATGVPARVPVAPGATMDLPVTGLNGLPADGVTAVTMNVTVTESTGGGFLTVYPHGAERPTASNLNWTAGQTIPNLVTTQVRDGKVSFFNGSGGTVHVLADLLGFYSTKGSGFTAKSPVRLLDTREGLGAAKAPVRQGGTVDLQVTGANGVPATGVTAVTLNVTVADATDGGFLTAYPHGEQRPTASSLNWVKGQVVPNLVTVPVKDGKVSLFVAGSGPGQVQLIADLAGCYTKTGGDQFHALVPVRKADTRGSLPWYDEWEPGETVRGGATRSVEVVEYPGASAVAMNVTVTGTAAPGFLTVYPDATERPVVSNLNWVTGQTVPNHVVVATGAGGKNAFYNGSQGDVELIADLFGYFAPA</sequence>
<dbReference type="Proteomes" id="UP000573327">
    <property type="component" value="Unassembled WGS sequence"/>
</dbReference>
<evidence type="ECO:0000313" key="6">
    <source>
        <dbReference type="EMBL" id="MBB4947352.1"/>
    </source>
</evidence>
<keyword evidence="2" id="KW-0964">Secreted</keyword>
<comment type="caution">
    <text evidence="6">The sequence shown here is derived from an EMBL/GenBank/DDBJ whole genome shotgun (WGS) entry which is preliminary data.</text>
</comment>
<dbReference type="EMBL" id="JACHJR010000001">
    <property type="protein sequence ID" value="MBB4947352.1"/>
    <property type="molecule type" value="Genomic_DNA"/>
</dbReference>
<dbReference type="GO" id="GO:0016837">
    <property type="term" value="F:carbon-oxygen lyase activity, acting on polysaccharides"/>
    <property type="evidence" value="ECO:0007669"/>
    <property type="project" value="TreeGrafter"/>
</dbReference>
<evidence type="ECO:0000256" key="4">
    <source>
        <dbReference type="SAM" id="MobiDB-lite"/>
    </source>
</evidence>
<keyword evidence="3" id="KW-0732">Signal</keyword>
<organism evidence="6 7">
    <name type="scientific">Kitasatospora gansuensis</name>
    <dbReference type="NCBI Taxonomy" id="258050"/>
    <lineage>
        <taxon>Bacteria</taxon>
        <taxon>Bacillati</taxon>
        <taxon>Actinomycetota</taxon>
        <taxon>Actinomycetes</taxon>
        <taxon>Kitasatosporales</taxon>
        <taxon>Streptomycetaceae</taxon>
        <taxon>Kitasatospora</taxon>
    </lineage>
</organism>
<evidence type="ECO:0000256" key="3">
    <source>
        <dbReference type="ARBA" id="ARBA00022729"/>
    </source>
</evidence>
<dbReference type="InterPro" id="IPR052052">
    <property type="entry name" value="Polysaccharide_Lyase_9"/>
</dbReference>
<dbReference type="GO" id="GO:0005576">
    <property type="term" value="C:extracellular region"/>
    <property type="evidence" value="ECO:0007669"/>
    <property type="project" value="UniProtKB-SubCell"/>
</dbReference>
<keyword evidence="7" id="KW-1185">Reference proteome</keyword>
<evidence type="ECO:0000313" key="7">
    <source>
        <dbReference type="Proteomes" id="UP000573327"/>
    </source>
</evidence>
<accession>A0A7W7WH33</accession>
<gene>
    <name evidence="6" type="ORF">F4556_002887</name>
</gene>
<dbReference type="AlphaFoldDB" id="A0A7W7WH33"/>
<feature type="domain" description="Periplasmic copper-binding protein NosD beta helix" evidence="5">
    <location>
        <begin position="111"/>
        <end position="246"/>
    </location>
</feature>
<evidence type="ECO:0000256" key="2">
    <source>
        <dbReference type="ARBA" id="ARBA00022525"/>
    </source>
</evidence>
<evidence type="ECO:0000259" key="5">
    <source>
        <dbReference type="Pfam" id="PF05048"/>
    </source>
</evidence>
<dbReference type="RefSeq" id="WP_184915200.1">
    <property type="nucleotide sequence ID" value="NZ_JACHJR010000001.1"/>
</dbReference>
<protein>
    <recommendedName>
        <fullName evidence="5">Periplasmic copper-binding protein NosD beta helix domain-containing protein</fullName>
    </recommendedName>
</protein>
<proteinExistence type="predicted"/>
<dbReference type="Pfam" id="PF05048">
    <property type="entry name" value="NosD"/>
    <property type="match status" value="1"/>
</dbReference>
<dbReference type="PANTHER" id="PTHR40088:SF2">
    <property type="entry name" value="SECRETED SUGAR HYDROLASE"/>
    <property type="match status" value="1"/>
</dbReference>
<dbReference type="InterPro" id="IPR012334">
    <property type="entry name" value="Pectin_lyas_fold"/>
</dbReference>
<reference evidence="6 7" key="1">
    <citation type="submission" date="2020-08" db="EMBL/GenBank/DDBJ databases">
        <title>Sequencing the genomes of 1000 actinobacteria strains.</title>
        <authorList>
            <person name="Klenk H.-P."/>
        </authorList>
    </citation>
    <scope>NUCLEOTIDE SEQUENCE [LARGE SCALE GENOMIC DNA]</scope>
    <source>
        <strain evidence="6 7">DSM 44786</strain>
    </source>
</reference>
<evidence type="ECO:0000256" key="1">
    <source>
        <dbReference type="ARBA" id="ARBA00004613"/>
    </source>
</evidence>